<dbReference type="AlphaFoldDB" id="A0A1W1BRU3"/>
<dbReference type="PROSITE" id="PS51257">
    <property type="entry name" value="PROKAR_LIPOPROTEIN"/>
    <property type="match status" value="1"/>
</dbReference>
<sequence length="406" mass="44037">MKRVAEISISLLLAGLIVGCGGSGGDITPSTNKGTGYYVDSAVAGVNYVCGAQTGVTDSDGKFVYEINKECTFSVGNTILRKISKEDLSSKEFTVIENNITIASLLQTLDNDGDASNGITITKEVRDALKENDSTTLDINAIFDTVSNVSEYRGHFVTETEAGQHLGNTVKSMLAGKTFYVVIESGITFFGVDMTEDSQRYVMPVQFDENLTRMSSPQDSSVALSINFDGSNKLYINGNQNSYMLIEGKTDKYIKETTIALVGMQTMDHWRFYYNESDATAYANSLNGSGSTGGSTGGGSTGSGYSIVQNIPDNAKGLMIYNNVSSAEADNIAAEILTQNSDYNYRYNSNNTLYCSDYGYSYLFADTTDSATGVQSKTYLISQNNYDDMCLEMYYNSGSNSMAVFK</sequence>
<reference evidence="1" key="1">
    <citation type="submission" date="2016-10" db="EMBL/GenBank/DDBJ databases">
        <authorList>
            <person name="de Groot N.N."/>
        </authorList>
    </citation>
    <scope>NUCLEOTIDE SEQUENCE</scope>
</reference>
<gene>
    <name evidence="1" type="ORF">MNB_SM-7-363</name>
</gene>
<name>A0A1W1BRU3_9ZZZZ</name>
<dbReference type="EMBL" id="FPHB01000038">
    <property type="protein sequence ID" value="SFV56197.1"/>
    <property type="molecule type" value="Genomic_DNA"/>
</dbReference>
<accession>A0A1W1BRU3</accession>
<protein>
    <submittedName>
        <fullName evidence="1">Autotransporter adhesin</fullName>
    </submittedName>
</protein>
<evidence type="ECO:0000313" key="1">
    <source>
        <dbReference type="EMBL" id="SFV56197.1"/>
    </source>
</evidence>
<organism evidence="1">
    <name type="scientific">hydrothermal vent metagenome</name>
    <dbReference type="NCBI Taxonomy" id="652676"/>
    <lineage>
        <taxon>unclassified sequences</taxon>
        <taxon>metagenomes</taxon>
        <taxon>ecological metagenomes</taxon>
    </lineage>
</organism>
<proteinExistence type="predicted"/>